<name>A0A9D1IYH6_9FIRM</name>
<evidence type="ECO:0000313" key="5">
    <source>
        <dbReference type="EMBL" id="HIR51684.1"/>
    </source>
</evidence>
<dbReference type="SUPFAM" id="SSF49785">
    <property type="entry name" value="Galactose-binding domain-like"/>
    <property type="match status" value="2"/>
</dbReference>
<comment type="caution">
    <text evidence="5">The sequence shown here is derived from an EMBL/GenBank/DDBJ whole genome shotgun (WGS) entry which is preliminary data.</text>
</comment>
<dbReference type="Proteomes" id="UP000824239">
    <property type="component" value="Unassembled WGS sequence"/>
</dbReference>
<dbReference type="InterPro" id="IPR000421">
    <property type="entry name" value="FA58C"/>
</dbReference>
<dbReference type="InterPro" id="IPR006103">
    <property type="entry name" value="Glyco_hydro_2_cat"/>
</dbReference>
<dbReference type="Gene3D" id="2.60.120.260">
    <property type="entry name" value="Galactose-binding domain-like"/>
    <property type="match status" value="2"/>
</dbReference>
<dbReference type="InterPro" id="IPR006102">
    <property type="entry name" value="Ig-like_GH2"/>
</dbReference>
<dbReference type="InterPro" id="IPR051913">
    <property type="entry name" value="GH2_Domain-Containing"/>
</dbReference>
<dbReference type="InterPro" id="IPR017853">
    <property type="entry name" value="GH"/>
</dbReference>
<reference evidence="5" key="1">
    <citation type="submission" date="2020-10" db="EMBL/GenBank/DDBJ databases">
        <authorList>
            <person name="Gilroy R."/>
        </authorList>
    </citation>
    <scope>NUCLEOTIDE SEQUENCE</scope>
    <source>
        <strain evidence="5">ChiBcec15-4380</strain>
    </source>
</reference>
<evidence type="ECO:0000256" key="3">
    <source>
        <dbReference type="ARBA" id="ARBA00023295"/>
    </source>
</evidence>
<dbReference type="Pfam" id="PF02836">
    <property type="entry name" value="Glyco_hydro_2_C"/>
    <property type="match status" value="1"/>
</dbReference>
<dbReference type="PROSITE" id="PS50022">
    <property type="entry name" value="FA58C_3"/>
    <property type="match status" value="1"/>
</dbReference>
<dbReference type="Gene3D" id="2.60.40.10">
    <property type="entry name" value="Immunoglobulins"/>
    <property type="match status" value="2"/>
</dbReference>
<dbReference type="InterPro" id="IPR013783">
    <property type="entry name" value="Ig-like_fold"/>
</dbReference>
<dbReference type="GO" id="GO:0005975">
    <property type="term" value="P:carbohydrate metabolic process"/>
    <property type="evidence" value="ECO:0007669"/>
    <property type="project" value="InterPro"/>
</dbReference>
<gene>
    <name evidence="5" type="ORF">IAA53_10515</name>
</gene>
<dbReference type="EMBL" id="DVHE01000082">
    <property type="protein sequence ID" value="HIR51684.1"/>
    <property type="molecule type" value="Genomic_DNA"/>
</dbReference>
<proteinExistence type="inferred from homology"/>
<dbReference type="SUPFAM" id="SSF49303">
    <property type="entry name" value="beta-Galactosidase/glucuronidase domain"/>
    <property type="match status" value="1"/>
</dbReference>
<evidence type="ECO:0000259" key="4">
    <source>
        <dbReference type="PROSITE" id="PS50022"/>
    </source>
</evidence>
<dbReference type="InterPro" id="IPR008979">
    <property type="entry name" value="Galactose-bd-like_sf"/>
</dbReference>
<feature type="domain" description="F5/8 type C" evidence="4">
    <location>
        <begin position="855"/>
        <end position="960"/>
    </location>
</feature>
<evidence type="ECO:0000313" key="6">
    <source>
        <dbReference type="Proteomes" id="UP000824239"/>
    </source>
</evidence>
<sequence length="970" mass="107532">MNQRFSFNQGWRFARVYWPKAVDPAYPTEALATWDPVTLPHTPRYEPYANGDNPTFQGQVMYRKHFPTPQCHGKLVFLEFEAVMGVTDVWLNGTKLHTKFADAAPDQDGTVHTNCGGYLPFVVELTPFLRDDGDNVLVVLADNRDAPQVPPGKPQVVLDFTYFGGIYRNVWLDVLEPVHITNALFEDLPRGGGVIFTYKPDGCTVHTHVRNTTGMDQALKLTVSLGDAAEESSSFVLPAHSARTVTQTLHPAQPVLWSLDRPHLYPLTCTLLQNGAVLHRYEEQVGLRQITCSRERGVCINGVRAPLLSGVKRHQDYPILGNAATPLLQRQDAILYKSAGFSVVRTAHYPMSVDFLAACDQLGILVIEATPGWQWYPSGDDQPFTTRVHQNIRQMVRRDRNRPCILAYETVLNETYHIPPGYTRRMEEIALEESADARVAAESYGYDPATNGIDALADFIYGFQDPLAKTSKALMFHREYGDIWLEAYGGKLSRRVTRGHCGSEYPCGPAENRRKANKLLFDFQDDVYTLANCFQFYQESPSFAGCAIWTGIDSRGMWSKISPCGIWDSWRLPKTSYYAMASQRPTARNAALEAMGVETGPVLYLAPGEGDVYVYSNGDCVELEVFQGAQSLYRCRKVPRSDGLCTALPHPPFYFDQVPEGTIRAKALDSAGNLLATAQWSPPGPPHRMVLEATANALPCGEIVRLHARVLDAEGQLCEAFEEPVTFTLEGCGEIVADGLIYPAANPAVAEAGIASAYFRTGSKPGPVTVYAKAGALEARWHGVVLPAAAEELPYQALLVAHRLRSQDDDWADTHPPLDALPVPRHNLAQGCACTASSHPEDADRVMGPGRFWETMWIGDAIGQQPEYFQVDLGHICQVEDAMVHIGGQMGSDCTHYSYEIHTSVDGQAWTVQAKTRRTAWSNGILDEFQADQVRYLRVVFTQIDSGLLPALTKIEIYSPKGKEQPLCSH</sequence>
<keyword evidence="3" id="KW-0326">Glycosidase</keyword>
<dbReference type="Gene3D" id="3.20.20.80">
    <property type="entry name" value="Glycosidases"/>
    <property type="match status" value="1"/>
</dbReference>
<organism evidence="5 6">
    <name type="scientific">Candidatus Avoscillospira avicola</name>
    <dbReference type="NCBI Taxonomy" id="2840706"/>
    <lineage>
        <taxon>Bacteria</taxon>
        <taxon>Bacillati</taxon>
        <taxon>Bacillota</taxon>
        <taxon>Clostridia</taxon>
        <taxon>Eubacteriales</taxon>
        <taxon>Oscillospiraceae</taxon>
        <taxon>Oscillospiraceae incertae sedis</taxon>
        <taxon>Candidatus Avoscillospira</taxon>
    </lineage>
</organism>
<accession>A0A9D1IYH6</accession>
<dbReference type="PANTHER" id="PTHR42732">
    <property type="entry name" value="BETA-GALACTOSIDASE"/>
    <property type="match status" value="1"/>
</dbReference>
<keyword evidence="2" id="KW-0378">Hydrolase</keyword>
<comment type="similarity">
    <text evidence="1">Belongs to the glycosyl hydrolase 2 family.</text>
</comment>
<evidence type="ECO:0000256" key="1">
    <source>
        <dbReference type="ARBA" id="ARBA00007401"/>
    </source>
</evidence>
<dbReference type="Pfam" id="PF18565">
    <property type="entry name" value="Glyco_hydro2_C5"/>
    <property type="match status" value="1"/>
</dbReference>
<dbReference type="PANTHER" id="PTHR42732:SF1">
    <property type="entry name" value="BETA-MANNOSIDASE"/>
    <property type="match status" value="1"/>
</dbReference>
<dbReference type="SUPFAM" id="SSF51445">
    <property type="entry name" value="(Trans)glycosidases"/>
    <property type="match status" value="1"/>
</dbReference>
<protein>
    <recommendedName>
        <fullName evidence="4">F5/8 type C domain-containing protein</fullName>
    </recommendedName>
</protein>
<dbReference type="InterPro" id="IPR036156">
    <property type="entry name" value="Beta-gal/glucu_dom_sf"/>
</dbReference>
<dbReference type="Pfam" id="PF00703">
    <property type="entry name" value="Glyco_hydro_2"/>
    <property type="match status" value="1"/>
</dbReference>
<evidence type="ECO:0000256" key="2">
    <source>
        <dbReference type="ARBA" id="ARBA00022801"/>
    </source>
</evidence>
<reference evidence="5" key="2">
    <citation type="journal article" date="2021" name="PeerJ">
        <title>Extensive microbial diversity within the chicken gut microbiome revealed by metagenomics and culture.</title>
        <authorList>
            <person name="Gilroy R."/>
            <person name="Ravi A."/>
            <person name="Getino M."/>
            <person name="Pursley I."/>
            <person name="Horton D.L."/>
            <person name="Alikhan N.F."/>
            <person name="Baker D."/>
            <person name="Gharbi K."/>
            <person name="Hall N."/>
            <person name="Watson M."/>
            <person name="Adriaenssens E.M."/>
            <person name="Foster-Nyarko E."/>
            <person name="Jarju S."/>
            <person name="Secka A."/>
            <person name="Antonio M."/>
            <person name="Oren A."/>
            <person name="Chaudhuri R.R."/>
            <person name="La Ragione R."/>
            <person name="Hildebrand F."/>
            <person name="Pallen M.J."/>
        </authorList>
    </citation>
    <scope>NUCLEOTIDE SEQUENCE</scope>
    <source>
        <strain evidence="5">ChiBcec15-4380</strain>
    </source>
</reference>
<dbReference type="GO" id="GO:0004553">
    <property type="term" value="F:hydrolase activity, hydrolyzing O-glycosyl compounds"/>
    <property type="evidence" value="ECO:0007669"/>
    <property type="project" value="InterPro"/>
</dbReference>
<dbReference type="AlphaFoldDB" id="A0A9D1IYH6"/>
<dbReference type="InterPro" id="IPR040605">
    <property type="entry name" value="Glyco_hydro2_dom5"/>
</dbReference>